<evidence type="ECO:0000313" key="1">
    <source>
        <dbReference type="EMBL" id="MCP3421297.1"/>
    </source>
</evidence>
<reference evidence="1 2" key="1">
    <citation type="submission" date="2022-06" db="EMBL/GenBank/DDBJ databases">
        <authorList>
            <person name="So Y."/>
        </authorList>
    </citation>
    <scope>NUCLEOTIDE SEQUENCE [LARGE SCALE GENOMIC DNA]</scope>
    <source>
        <strain evidence="1 2">STR3</strain>
    </source>
</reference>
<dbReference type="EMBL" id="JANARS010000002">
    <property type="protein sequence ID" value="MCP3421297.1"/>
    <property type="molecule type" value="Genomic_DNA"/>
</dbReference>
<name>A0ABT1KU87_9ACTN</name>
<comment type="caution">
    <text evidence="1">The sequence shown here is derived from an EMBL/GenBank/DDBJ whole genome shotgun (WGS) entry which is preliminary data.</text>
</comment>
<evidence type="ECO:0000313" key="2">
    <source>
        <dbReference type="Proteomes" id="UP001204524"/>
    </source>
</evidence>
<evidence type="ECO:0008006" key="3">
    <source>
        <dbReference type="Google" id="ProtNLM"/>
    </source>
</evidence>
<gene>
    <name evidence="1" type="ORF">NCI01_05780</name>
</gene>
<keyword evidence="2" id="KW-1185">Reference proteome</keyword>
<dbReference type="Proteomes" id="UP001204524">
    <property type="component" value="Unassembled WGS sequence"/>
</dbReference>
<accession>A0ABT1KU87</accession>
<dbReference type="RefSeq" id="WP_254180518.1">
    <property type="nucleotide sequence ID" value="NZ_JANARS010000002.1"/>
</dbReference>
<protein>
    <recommendedName>
        <fullName evidence="3">SMI1/KNR4 family protein</fullName>
    </recommendedName>
</protein>
<organism evidence="1 2">
    <name type="scientific">Nocardioides pinisoli</name>
    <dbReference type="NCBI Taxonomy" id="2950279"/>
    <lineage>
        <taxon>Bacteria</taxon>
        <taxon>Bacillati</taxon>
        <taxon>Actinomycetota</taxon>
        <taxon>Actinomycetes</taxon>
        <taxon>Propionibacteriales</taxon>
        <taxon>Nocardioidaceae</taxon>
        <taxon>Nocardioides</taxon>
    </lineage>
</organism>
<proteinExistence type="predicted"/>
<sequence>MPDLAPFLEMWFDDVPDLRGDPAAVGGLLRFNRPASAGTSDGDVELLVVEDQGVWLWGRDQRGRHVERANEPGAQWRPTGESAEEFWLHHAAFDAVLEMPARRSARGFDAATVRRLVDAVAPLPCRPWAWPGTGHSLFHRGPAVVMVCDDDGDHWVVAAAPDEADLAWLDGLDLSCDESDSLWFVVGRVAREERAGVSRPANPTGRAAALAGRVAREERAGVSRPLAPVG</sequence>